<evidence type="ECO:0000256" key="6">
    <source>
        <dbReference type="RuleBase" id="RU361235"/>
    </source>
</evidence>
<accession>A0AAV1JDY3</accession>
<feature type="chain" id="PRO_5043088001" description="Carboxylic ester hydrolase" evidence="6">
    <location>
        <begin position="22"/>
        <end position="572"/>
    </location>
</feature>
<keyword evidence="3 6" id="KW-0378">Hydrolase</keyword>
<evidence type="ECO:0000256" key="5">
    <source>
        <dbReference type="ARBA" id="ARBA00023180"/>
    </source>
</evidence>
<dbReference type="GO" id="GO:0052689">
    <property type="term" value="F:carboxylic ester hydrolase activity"/>
    <property type="evidence" value="ECO:0007669"/>
    <property type="project" value="UniProtKB-KW"/>
</dbReference>
<dbReference type="InterPro" id="IPR029058">
    <property type="entry name" value="AB_hydrolase_fold"/>
</dbReference>
<reference evidence="8 9" key="1">
    <citation type="submission" date="2023-11" db="EMBL/GenBank/DDBJ databases">
        <authorList>
            <person name="Okamura Y."/>
        </authorList>
    </citation>
    <scope>NUCLEOTIDE SEQUENCE [LARGE SCALE GENOMIC DNA]</scope>
</reference>
<dbReference type="Pfam" id="PF00135">
    <property type="entry name" value="COesterase"/>
    <property type="match status" value="1"/>
</dbReference>
<keyword evidence="4" id="KW-1015">Disulfide bond</keyword>
<evidence type="ECO:0000313" key="8">
    <source>
        <dbReference type="EMBL" id="CAK1547535.1"/>
    </source>
</evidence>
<dbReference type="InterPro" id="IPR002018">
    <property type="entry name" value="CarbesteraseB"/>
</dbReference>
<dbReference type="AlphaFoldDB" id="A0AAV1JDY3"/>
<comment type="similarity">
    <text evidence="1 6">Belongs to the type-B carboxylesterase/lipase family.</text>
</comment>
<name>A0AAV1JDY3_9NEOP</name>
<dbReference type="SUPFAM" id="SSF53474">
    <property type="entry name" value="alpha/beta-Hydrolases"/>
    <property type="match status" value="1"/>
</dbReference>
<evidence type="ECO:0000256" key="2">
    <source>
        <dbReference type="ARBA" id="ARBA00022487"/>
    </source>
</evidence>
<keyword evidence="6" id="KW-0732">Signal</keyword>
<dbReference type="PANTHER" id="PTHR43142:SF1">
    <property type="entry name" value="CARBOXYLIC ESTER HYDROLASE"/>
    <property type="match status" value="1"/>
</dbReference>
<protein>
    <recommendedName>
        <fullName evidence="6">Carboxylic ester hydrolase</fullName>
        <ecNumber evidence="6">3.1.1.-</ecNumber>
    </recommendedName>
</protein>
<feature type="signal peptide" evidence="6">
    <location>
        <begin position="1"/>
        <end position="21"/>
    </location>
</feature>
<sequence length="572" mass="63828">MSRYVVSVFTVFCVAFGYVGAECDVLASTESGRICGVKRWAETGTIYDQTKTVYASFRGIPYAKQPLGELRFKELQPAETWDDVFDASVEGPICPQHDILYGRLMKPRNVSEACINANIHVPLYAMPGFKNWRQRPLPIFVFVHGGGFAFGSGDTDLHGPEFMVQRDMIVVTFNYRINVFGYLSLNSSSIPGNNGLRDIITFLRWVKNNAKYFGGDPENITLGGQSAGAANVHLLTLSKAAEGLFKRAILMSGTALPTFYSGSPIYAQFVANSFLTVLGINATDPEEIHDQLVSMPIEQIMQANQIVQDHIGITAFMPVVETAFPGVTTVLDEDPVVLVANGVGKDIPLLVGFTSSESETFRPNFERLDMLARVKGNPLALLPIDLIYKLPLKTALESADRIEKRYLNGQPTMDKYVQLTSDVYFKYPALQLAKLRMSMIDAAPMYLYQFSYEAEFNVIAKSKGIKYSGAGHIEDLTFIFKTNSMQDVKGYLPRSSVDTTMTIWMTMLVQNFINCDKPTCTPLHISAWPPVSSSPTIYYQNIKGPYIKYQKISEELSEVVEFFEGLYNQTRT</sequence>
<dbReference type="PROSITE" id="PS00122">
    <property type="entry name" value="CARBOXYLESTERASE_B_1"/>
    <property type="match status" value="1"/>
</dbReference>
<dbReference type="PANTHER" id="PTHR43142">
    <property type="entry name" value="CARBOXYLIC ESTER HYDROLASE"/>
    <property type="match status" value="1"/>
</dbReference>
<gene>
    <name evidence="8" type="ORF">LNINA_LOCUS7004</name>
</gene>
<keyword evidence="5" id="KW-0325">Glycoprotein</keyword>
<organism evidence="8 9">
    <name type="scientific">Leptosia nina</name>
    <dbReference type="NCBI Taxonomy" id="320188"/>
    <lineage>
        <taxon>Eukaryota</taxon>
        <taxon>Metazoa</taxon>
        <taxon>Ecdysozoa</taxon>
        <taxon>Arthropoda</taxon>
        <taxon>Hexapoda</taxon>
        <taxon>Insecta</taxon>
        <taxon>Pterygota</taxon>
        <taxon>Neoptera</taxon>
        <taxon>Endopterygota</taxon>
        <taxon>Lepidoptera</taxon>
        <taxon>Glossata</taxon>
        <taxon>Ditrysia</taxon>
        <taxon>Papilionoidea</taxon>
        <taxon>Pieridae</taxon>
        <taxon>Pierinae</taxon>
        <taxon>Leptosia</taxon>
    </lineage>
</organism>
<keyword evidence="2" id="KW-0719">Serine esterase</keyword>
<dbReference type="EMBL" id="CAVLEF010000009">
    <property type="protein sequence ID" value="CAK1547535.1"/>
    <property type="molecule type" value="Genomic_DNA"/>
</dbReference>
<dbReference type="Gene3D" id="3.40.50.1820">
    <property type="entry name" value="alpha/beta hydrolase"/>
    <property type="match status" value="1"/>
</dbReference>
<keyword evidence="9" id="KW-1185">Reference proteome</keyword>
<evidence type="ECO:0000259" key="7">
    <source>
        <dbReference type="Pfam" id="PF00135"/>
    </source>
</evidence>
<evidence type="ECO:0000256" key="3">
    <source>
        <dbReference type="ARBA" id="ARBA00022801"/>
    </source>
</evidence>
<evidence type="ECO:0000256" key="1">
    <source>
        <dbReference type="ARBA" id="ARBA00005964"/>
    </source>
</evidence>
<evidence type="ECO:0000313" key="9">
    <source>
        <dbReference type="Proteomes" id="UP001497472"/>
    </source>
</evidence>
<comment type="caution">
    <text evidence="8">The sequence shown here is derived from an EMBL/GenBank/DDBJ whole genome shotgun (WGS) entry which is preliminary data.</text>
</comment>
<proteinExistence type="inferred from homology"/>
<dbReference type="EC" id="3.1.1.-" evidence="6"/>
<feature type="domain" description="Carboxylesterase type B" evidence="7">
    <location>
        <begin position="45"/>
        <end position="540"/>
    </location>
</feature>
<evidence type="ECO:0000256" key="4">
    <source>
        <dbReference type="ARBA" id="ARBA00023157"/>
    </source>
</evidence>
<dbReference type="InterPro" id="IPR019826">
    <property type="entry name" value="Carboxylesterase_B_AS"/>
</dbReference>
<dbReference type="Proteomes" id="UP001497472">
    <property type="component" value="Unassembled WGS sequence"/>
</dbReference>